<dbReference type="PRINTS" id="PR01217">
    <property type="entry name" value="PRICHEXTENSN"/>
</dbReference>
<dbReference type="AlphaFoldDB" id="A0AAN6LY06"/>
<evidence type="ECO:0000256" key="4">
    <source>
        <dbReference type="ARBA" id="ARBA00023008"/>
    </source>
</evidence>
<evidence type="ECO:0000256" key="5">
    <source>
        <dbReference type="ARBA" id="ARBA00023015"/>
    </source>
</evidence>
<keyword evidence="3" id="KW-0862">Zinc</keyword>
<dbReference type="GO" id="GO:0000978">
    <property type="term" value="F:RNA polymerase II cis-regulatory region sequence-specific DNA binding"/>
    <property type="evidence" value="ECO:0007669"/>
    <property type="project" value="TreeGrafter"/>
</dbReference>
<feature type="region of interest" description="Disordered" evidence="8">
    <location>
        <begin position="522"/>
        <end position="588"/>
    </location>
</feature>
<dbReference type="InterPro" id="IPR051763">
    <property type="entry name" value="Copper_Homeo_Regul"/>
</dbReference>
<evidence type="ECO:0000256" key="8">
    <source>
        <dbReference type="SAM" id="MobiDB-lite"/>
    </source>
</evidence>
<sequence length="588" mass="63354">MWANIDGEKKKVACGPCIRGHRSSKCDHRDRVLIEVRKPGRPLSSCPHPTGSCSCERAVISYSIPKNSGCACPSESALPVLQNNGTGRVQKRGRKSTATAISPAVLDKVIKAAQDDETDSSSHRTPTSESNNASNPSSASSTPRLLPLQKDVDFGTAESSKLASRPPTSQGLSSCCKPKPVQPQAGSCCAPKTTPPPQPAPPKKSCCGSSAPAQPIQQQIPQAHTSQHYPQHVPGFPPYSTHFQQPPYSMAQSGGNFMQPPPFNFNTPIYNHMASGFQPPVSMPMKQMDGHAAHHNPEHNCHCGDSCSCFGCAAHPNNATMIEYMRSMHQFMSTGQFGAMPPPTYDLPSYPHQPGYGAEANLNFNPVPTPYLPSNQINFPTPYTPNINIPHPPISTPSPWPQNSTPSVTPSSQPPVSPFYDPTPTPTNPLPPRRESLVLPIKSEDQVQSPTLADSPSDGKDDDVATLSPSSYFWQEMVLPGCNDETGTFDADSTSHYPSPGPETHTTHLPCDPIPCDPISPVHPDRLQCHSAHTPPERLTHNPKHKPNPTDDATRVFQSCDLLKNHGHPASKPASKPPPAPFHPSSPH</sequence>
<feature type="compositionally biased region" description="Low complexity" evidence="8">
    <location>
        <begin position="401"/>
        <end position="411"/>
    </location>
</feature>
<dbReference type="Gene3D" id="3.90.430.10">
    <property type="entry name" value="Copper fist DNA-binding domain"/>
    <property type="match status" value="1"/>
</dbReference>
<dbReference type="GO" id="GO:0006879">
    <property type="term" value="P:intracellular iron ion homeostasis"/>
    <property type="evidence" value="ECO:0007669"/>
    <property type="project" value="TreeGrafter"/>
</dbReference>
<keyword evidence="6" id="KW-0804">Transcription</keyword>
<comment type="subcellular location">
    <subcellularLocation>
        <location evidence="1">Nucleus</location>
    </subcellularLocation>
</comment>
<feature type="compositionally biased region" description="Pro residues" evidence="8">
    <location>
        <begin position="390"/>
        <end position="400"/>
    </location>
</feature>
<evidence type="ECO:0000256" key="1">
    <source>
        <dbReference type="ARBA" id="ARBA00004123"/>
    </source>
</evidence>
<evidence type="ECO:0000313" key="10">
    <source>
        <dbReference type="EMBL" id="KAK3209597.1"/>
    </source>
</evidence>
<accession>A0AAN6LY06</accession>
<evidence type="ECO:0000259" key="9">
    <source>
        <dbReference type="PROSITE" id="PS50073"/>
    </source>
</evidence>
<evidence type="ECO:0000256" key="6">
    <source>
        <dbReference type="ARBA" id="ARBA00023163"/>
    </source>
</evidence>
<keyword evidence="4" id="KW-0186">Copper</keyword>
<dbReference type="GO" id="GO:0006878">
    <property type="term" value="P:intracellular copper ion homeostasis"/>
    <property type="evidence" value="ECO:0007669"/>
    <property type="project" value="TreeGrafter"/>
</dbReference>
<dbReference type="SUPFAM" id="SSF57879">
    <property type="entry name" value="Zinc domain conserved in yeast copper-regulated transcription factors"/>
    <property type="match status" value="1"/>
</dbReference>
<feature type="compositionally biased region" description="Polar residues" evidence="8">
    <location>
        <begin position="157"/>
        <end position="173"/>
    </location>
</feature>
<keyword evidence="7" id="KW-0539">Nucleus</keyword>
<protein>
    <recommendedName>
        <fullName evidence="9">Copper-fist domain-containing protein</fullName>
    </recommendedName>
</protein>
<dbReference type="SMART" id="SM00412">
    <property type="entry name" value="Cu_FIST"/>
    <property type="match status" value="1"/>
</dbReference>
<feature type="compositionally biased region" description="Polar residues" evidence="8">
    <location>
        <begin position="241"/>
        <end position="251"/>
    </location>
</feature>
<dbReference type="GO" id="GO:0045944">
    <property type="term" value="P:positive regulation of transcription by RNA polymerase II"/>
    <property type="evidence" value="ECO:0007669"/>
    <property type="project" value="TreeGrafter"/>
</dbReference>
<feature type="region of interest" description="Disordered" evidence="8">
    <location>
        <begin position="113"/>
        <end position="251"/>
    </location>
</feature>
<evidence type="ECO:0000256" key="7">
    <source>
        <dbReference type="ARBA" id="ARBA00023242"/>
    </source>
</evidence>
<dbReference type="EMBL" id="WVTA01000005">
    <property type="protein sequence ID" value="KAK3209597.1"/>
    <property type="molecule type" value="Genomic_DNA"/>
</dbReference>
<dbReference type="InterPro" id="IPR001083">
    <property type="entry name" value="Cu_fist_DNA-bd_dom"/>
</dbReference>
<evidence type="ECO:0000256" key="3">
    <source>
        <dbReference type="ARBA" id="ARBA00022833"/>
    </source>
</evidence>
<dbReference type="InterPro" id="IPR036395">
    <property type="entry name" value="Cu_fist_DNA-bd_dom_sf"/>
</dbReference>
<comment type="caution">
    <text evidence="10">The sequence shown here is derived from an EMBL/GenBank/DDBJ whole genome shotgun (WGS) entry which is preliminary data.</text>
</comment>
<keyword evidence="2" id="KW-0479">Metal-binding</keyword>
<dbReference type="FunFam" id="3.90.430.10:FF:000001">
    <property type="entry name" value="Copper fist DNA-binding protein"/>
    <property type="match status" value="1"/>
</dbReference>
<dbReference type="SMART" id="SM01090">
    <property type="entry name" value="Copper-fist"/>
    <property type="match status" value="1"/>
</dbReference>
<evidence type="ECO:0000313" key="11">
    <source>
        <dbReference type="Proteomes" id="UP001280581"/>
    </source>
</evidence>
<dbReference type="GO" id="GO:0005634">
    <property type="term" value="C:nucleus"/>
    <property type="evidence" value="ECO:0007669"/>
    <property type="project" value="UniProtKB-SubCell"/>
</dbReference>
<name>A0AAN6LY06_9PLEO</name>
<dbReference type="PRINTS" id="PR00617">
    <property type="entry name" value="COPPERFIST"/>
</dbReference>
<feature type="compositionally biased region" description="Pro residues" evidence="8">
    <location>
        <begin position="575"/>
        <end position="588"/>
    </location>
</feature>
<dbReference type="PROSITE" id="PS50073">
    <property type="entry name" value="COPPER_FIST_2"/>
    <property type="match status" value="1"/>
</dbReference>
<dbReference type="PANTHER" id="PTHR28088">
    <property type="entry name" value="TRANSCRIPTIONAL ACTIVATOR HAA1-RELATED"/>
    <property type="match status" value="1"/>
</dbReference>
<keyword evidence="11" id="KW-1185">Reference proteome</keyword>
<dbReference type="Proteomes" id="UP001280581">
    <property type="component" value="Unassembled WGS sequence"/>
</dbReference>
<dbReference type="PANTHER" id="PTHR28088:SF9">
    <property type="entry name" value="TRANSCRIPTION FACTOR GRISEA, PUTATIVE (AFU_ORTHOLOGUE AFUA_1G13190)-RELATED"/>
    <property type="match status" value="1"/>
</dbReference>
<proteinExistence type="predicted"/>
<feature type="compositionally biased region" description="Pro residues" evidence="8">
    <location>
        <begin position="193"/>
        <end position="202"/>
    </location>
</feature>
<dbReference type="Pfam" id="PF00649">
    <property type="entry name" value="Copper-fist"/>
    <property type="match status" value="1"/>
</dbReference>
<feature type="region of interest" description="Disordered" evidence="8">
    <location>
        <begin position="382"/>
        <end position="466"/>
    </location>
</feature>
<organism evidence="10 11">
    <name type="scientific">Pseudopithomyces chartarum</name>
    <dbReference type="NCBI Taxonomy" id="1892770"/>
    <lineage>
        <taxon>Eukaryota</taxon>
        <taxon>Fungi</taxon>
        <taxon>Dikarya</taxon>
        <taxon>Ascomycota</taxon>
        <taxon>Pezizomycotina</taxon>
        <taxon>Dothideomycetes</taxon>
        <taxon>Pleosporomycetidae</taxon>
        <taxon>Pleosporales</taxon>
        <taxon>Massarineae</taxon>
        <taxon>Didymosphaeriaceae</taxon>
        <taxon>Pseudopithomyces</taxon>
    </lineage>
</organism>
<evidence type="ECO:0000256" key="2">
    <source>
        <dbReference type="ARBA" id="ARBA00022723"/>
    </source>
</evidence>
<feature type="compositionally biased region" description="Low complexity" evidence="8">
    <location>
        <begin position="125"/>
        <end position="143"/>
    </location>
</feature>
<feature type="region of interest" description="Disordered" evidence="8">
    <location>
        <begin position="81"/>
        <end position="100"/>
    </location>
</feature>
<feature type="region of interest" description="Disordered" evidence="8">
    <location>
        <begin position="484"/>
        <end position="509"/>
    </location>
</feature>
<feature type="domain" description="Copper-fist" evidence="9">
    <location>
        <begin position="11"/>
        <end position="43"/>
    </location>
</feature>
<feature type="compositionally biased region" description="Pro residues" evidence="8">
    <location>
        <begin position="412"/>
        <end position="431"/>
    </location>
</feature>
<gene>
    <name evidence="10" type="ORF">GRF29_44g93591</name>
</gene>
<feature type="compositionally biased region" description="Low complexity" evidence="8">
    <location>
        <begin position="211"/>
        <end position="223"/>
    </location>
</feature>
<keyword evidence="5" id="KW-0805">Transcription regulation</keyword>
<dbReference type="GO" id="GO:0005507">
    <property type="term" value="F:copper ion binding"/>
    <property type="evidence" value="ECO:0007669"/>
    <property type="project" value="InterPro"/>
</dbReference>
<dbReference type="GO" id="GO:0000981">
    <property type="term" value="F:DNA-binding transcription factor activity, RNA polymerase II-specific"/>
    <property type="evidence" value="ECO:0007669"/>
    <property type="project" value="TreeGrafter"/>
</dbReference>
<reference evidence="10 11" key="1">
    <citation type="submission" date="2021-02" db="EMBL/GenBank/DDBJ databases">
        <title>Genome assembly of Pseudopithomyces chartarum.</title>
        <authorList>
            <person name="Jauregui R."/>
            <person name="Singh J."/>
            <person name="Voisey C."/>
        </authorList>
    </citation>
    <scope>NUCLEOTIDE SEQUENCE [LARGE SCALE GENOMIC DNA]</scope>
    <source>
        <strain evidence="10 11">AGR01</strain>
    </source>
</reference>